<organism evidence="10 11">
    <name type="scientific">Phyllosticta citrichinensis</name>
    <dbReference type="NCBI Taxonomy" id="1130410"/>
    <lineage>
        <taxon>Eukaryota</taxon>
        <taxon>Fungi</taxon>
        <taxon>Dikarya</taxon>
        <taxon>Ascomycota</taxon>
        <taxon>Pezizomycotina</taxon>
        <taxon>Dothideomycetes</taxon>
        <taxon>Dothideomycetes incertae sedis</taxon>
        <taxon>Botryosphaeriales</taxon>
        <taxon>Phyllostictaceae</taxon>
        <taxon>Phyllosticta</taxon>
    </lineage>
</organism>
<protein>
    <submittedName>
        <fullName evidence="10">Cytochrome P450</fullName>
    </submittedName>
</protein>
<sequence>LLTLLTLLTTISFAALAIHRLYLSPLAPFPGPTHAALTSLVEFHDNVLHSGRFVWRLRAWHARYGPIVRISPTELHVADPAFHAALYVSGRVRRTHKCAWHAKLFGSTRTTVGAVGHEVHRARREPLAAFLARRKVVGGPLEEVVWRGVGRLGEEETSGVVNLSAALAACSADIVGACALGDGFGLLEREDMGEEWWRLMLDLSRNTHLMNHVGFIYTLFTWLPQQLVALVHPLTTQLFDVQNSIDARIREAKASLSSTSPSPSSSSAEKTIPACHAPAVAEDAALLRYLLTAYPTLHNGTALPDELFTILGAGTLSTSHALSVLLYHVHAHPPYLSRLRSELLPLYTSPSPAPSPSPPTRPSLAALHSLPFLTACITEALRLSHGVAGRLPRVAPDDDLTYTDPASGRAWRVPRGTTVSMTHMFMHLDEQLFAAPADFVPERWMGEEDGGSWLGEGAGEDVAQMKRHFAPFGRGSRACVGRDVAVAVMAAVVGEVVGGLWVGGGGGGGGGGVDDNGARHGSAKQDEAKQDEAEKEAEKEKEQHDERTAADAVHLQLFHTDRAEVEVARDWFGGVSAAGLRCRGVRMRVLRRRGGDGELVEDGRWIDI</sequence>
<dbReference type="Gene3D" id="1.10.630.10">
    <property type="entry name" value="Cytochrome P450"/>
    <property type="match status" value="1"/>
</dbReference>
<name>A0ABR1XK76_9PEZI</name>
<dbReference type="EMBL" id="JBBWUH010000008">
    <property type="protein sequence ID" value="KAK8159183.1"/>
    <property type="molecule type" value="Genomic_DNA"/>
</dbReference>
<evidence type="ECO:0000256" key="2">
    <source>
        <dbReference type="ARBA" id="ARBA00010617"/>
    </source>
</evidence>
<dbReference type="InterPro" id="IPR002403">
    <property type="entry name" value="Cyt_P450_E_grp-IV"/>
</dbReference>
<feature type="chain" id="PRO_5045122538" evidence="9">
    <location>
        <begin position="18"/>
        <end position="608"/>
    </location>
</feature>
<feature type="compositionally biased region" description="Basic and acidic residues" evidence="8">
    <location>
        <begin position="523"/>
        <end position="548"/>
    </location>
</feature>
<evidence type="ECO:0000256" key="9">
    <source>
        <dbReference type="SAM" id="SignalP"/>
    </source>
</evidence>
<feature type="signal peptide" evidence="9">
    <location>
        <begin position="1"/>
        <end position="17"/>
    </location>
</feature>
<reference evidence="10 11" key="1">
    <citation type="journal article" date="2022" name="G3 (Bethesda)">
        <title>Enemy or ally: a genomic approach to elucidate the lifestyle of Phyllosticta citrichinaensis.</title>
        <authorList>
            <person name="Buijs V.A."/>
            <person name="Groenewald J.Z."/>
            <person name="Haridas S."/>
            <person name="LaButti K.M."/>
            <person name="Lipzen A."/>
            <person name="Martin F.M."/>
            <person name="Barry K."/>
            <person name="Grigoriev I.V."/>
            <person name="Crous P.W."/>
            <person name="Seidl M.F."/>
        </authorList>
    </citation>
    <scope>NUCLEOTIDE SEQUENCE [LARGE SCALE GENOMIC DNA]</scope>
    <source>
        <strain evidence="10 11">CBS 129764</strain>
    </source>
</reference>
<feature type="non-terminal residue" evidence="10">
    <location>
        <position position="1"/>
    </location>
</feature>
<dbReference type="CDD" id="cd11062">
    <property type="entry name" value="CYP58-like"/>
    <property type="match status" value="1"/>
</dbReference>
<evidence type="ECO:0000256" key="3">
    <source>
        <dbReference type="ARBA" id="ARBA00022723"/>
    </source>
</evidence>
<dbReference type="InterPro" id="IPR017972">
    <property type="entry name" value="Cyt_P450_CS"/>
</dbReference>
<comment type="cofactor">
    <cofactor evidence="1">
        <name>heme</name>
        <dbReference type="ChEBI" id="CHEBI:30413"/>
    </cofactor>
</comment>
<proteinExistence type="inferred from homology"/>
<dbReference type="Proteomes" id="UP001456524">
    <property type="component" value="Unassembled WGS sequence"/>
</dbReference>
<evidence type="ECO:0000256" key="4">
    <source>
        <dbReference type="ARBA" id="ARBA00023002"/>
    </source>
</evidence>
<comment type="similarity">
    <text evidence="2 7">Belongs to the cytochrome P450 family.</text>
</comment>
<evidence type="ECO:0000256" key="6">
    <source>
        <dbReference type="ARBA" id="ARBA00023033"/>
    </source>
</evidence>
<dbReference type="InterPro" id="IPR001128">
    <property type="entry name" value="Cyt_P450"/>
</dbReference>
<gene>
    <name evidence="10" type="ORF">IWX90DRAFT_507391</name>
</gene>
<dbReference type="InterPro" id="IPR036396">
    <property type="entry name" value="Cyt_P450_sf"/>
</dbReference>
<evidence type="ECO:0000313" key="10">
    <source>
        <dbReference type="EMBL" id="KAK8159183.1"/>
    </source>
</evidence>
<evidence type="ECO:0000256" key="5">
    <source>
        <dbReference type="ARBA" id="ARBA00023004"/>
    </source>
</evidence>
<keyword evidence="3 7" id="KW-0479">Metal-binding</keyword>
<dbReference type="PANTHER" id="PTHR24305:SF157">
    <property type="entry name" value="N-ACETYLTRYPTOPHAN 6-HYDROXYLASE IVOC-RELATED"/>
    <property type="match status" value="1"/>
</dbReference>
<feature type="region of interest" description="Disordered" evidence="8">
    <location>
        <begin position="511"/>
        <end position="548"/>
    </location>
</feature>
<evidence type="ECO:0000256" key="1">
    <source>
        <dbReference type="ARBA" id="ARBA00001971"/>
    </source>
</evidence>
<keyword evidence="4 7" id="KW-0560">Oxidoreductase</keyword>
<keyword evidence="5 7" id="KW-0408">Iron</keyword>
<dbReference type="PRINTS" id="PR00465">
    <property type="entry name" value="EP450IV"/>
</dbReference>
<evidence type="ECO:0000313" key="11">
    <source>
        <dbReference type="Proteomes" id="UP001456524"/>
    </source>
</evidence>
<keyword evidence="11" id="KW-1185">Reference proteome</keyword>
<evidence type="ECO:0000256" key="8">
    <source>
        <dbReference type="SAM" id="MobiDB-lite"/>
    </source>
</evidence>
<comment type="caution">
    <text evidence="10">The sequence shown here is derived from an EMBL/GenBank/DDBJ whole genome shotgun (WGS) entry which is preliminary data.</text>
</comment>
<dbReference type="PROSITE" id="PS00086">
    <property type="entry name" value="CYTOCHROME_P450"/>
    <property type="match status" value="1"/>
</dbReference>
<keyword evidence="7" id="KW-0349">Heme</keyword>
<keyword evidence="6 7" id="KW-0503">Monooxygenase</keyword>
<accession>A0ABR1XK76</accession>
<dbReference type="Pfam" id="PF00067">
    <property type="entry name" value="p450"/>
    <property type="match status" value="1"/>
</dbReference>
<dbReference type="InterPro" id="IPR050121">
    <property type="entry name" value="Cytochrome_P450_monoxygenase"/>
</dbReference>
<dbReference type="SUPFAM" id="SSF48264">
    <property type="entry name" value="Cytochrome P450"/>
    <property type="match status" value="1"/>
</dbReference>
<dbReference type="PANTHER" id="PTHR24305">
    <property type="entry name" value="CYTOCHROME P450"/>
    <property type="match status" value="1"/>
</dbReference>
<keyword evidence="9" id="KW-0732">Signal</keyword>
<evidence type="ECO:0000256" key="7">
    <source>
        <dbReference type="RuleBase" id="RU000461"/>
    </source>
</evidence>